<dbReference type="AlphaFoldDB" id="A0ABD4T603"/>
<dbReference type="NCBIfam" id="TIGR02532">
    <property type="entry name" value="IV_pilin_GFxxxE"/>
    <property type="match status" value="1"/>
</dbReference>
<reference evidence="2 3" key="1">
    <citation type="journal article" date="2015" name="Genome Announc.">
        <title>Draft Genome Sequence of Filamentous Marine Cyanobacterium Lyngbya confervoides Strain BDU141951.</title>
        <authorList>
            <person name="Chandrababunaidu M.M."/>
            <person name="Sen D."/>
            <person name="Tripathy S."/>
        </authorList>
    </citation>
    <scope>NUCLEOTIDE SEQUENCE [LARGE SCALE GENOMIC DNA]</scope>
    <source>
        <strain evidence="2 3">BDU141951</strain>
    </source>
</reference>
<evidence type="ECO:0000313" key="2">
    <source>
        <dbReference type="EMBL" id="MCM1984201.1"/>
    </source>
</evidence>
<evidence type="ECO:0000313" key="3">
    <source>
        <dbReference type="Proteomes" id="UP000031561"/>
    </source>
</evidence>
<dbReference type="InterPro" id="IPR012902">
    <property type="entry name" value="N_methyl_site"/>
</dbReference>
<dbReference type="EMBL" id="JTHE03000088">
    <property type="protein sequence ID" value="MCM1984201.1"/>
    <property type="molecule type" value="Genomic_DNA"/>
</dbReference>
<accession>A0ABD4T603</accession>
<gene>
    <name evidence="2" type="ORF">QQ91_0015355</name>
</gene>
<name>A0ABD4T603_9CYAN</name>
<dbReference type="Pfam" id="PF07963">
    <property type="entry name" value="N_methyl"/>
    <property type="match status" value="1"/>
</dbReference>
<evidence type="ECO:0000256" key="1">
    <source>
        <dbReference type="SAM" id="Phobius"/>
    </source>
</evidence>
<proteinExistence type="predicted"/>
<keyword evidence="1" id="KW-1133">Transmembrane helix</keyword>
<keyword evidence="3" id="KW-1185">Reference proteome</keyword>
<dbReference type="Proteomes" id="UP000031561">
    <property type="component" value="Unassembled WGS sequence"/>
</dbReference>
<protein>
    <submittedName>
        <fullName evidence="2">Prepilin-type N-terminal cleavage/methylation domain-containing protein</fullName>
    </submittedName>
</protein>
<sequence>MRIFNAPRQTGFTVIEILITVVVLGVIASLSSVSLLSWYSNKKLEDSLLKVQVSLQEAQQSAASQGRTCELTLAATANPPTISASPSSCLMEGQIELTGINLRHSGGLNKLNFNYQGETGRFTPETLVLSSSDASKQYCLVIDGPLGLMRTGLYAENDPTGTTPSNCKTAP</sequence>
<keyword evidence="1" id="KW-0812">Transmembrane</keyword>
<dbReference type="Gene3D" id="3.30.700.10">
    <property type="entry name" value="Glycoprotein, Type 4 Pilin"/>
    <property type="match status" value="1"/>
</dbReference>
<keyword evidence="1" id="KW-0472">Membrane</keyword>
<dbReference type="RefSeq" id="WP_166275893.1">
    <property type="nucleotide sequence ID" value="NZ_JTHE03000088.1"/>
</dbReference>
<dbReference type="SUPFAM" id="SSF54523">
    <property type="entry name" value="Pili subunits"/>
    <property type="match status" value="1"/>
</dbReference>
<organism evidence="2 3">
    <name type="scientific">Lyngbya confervoides BDU141951</name>
    <dbReference type="NCBI Taxonomy" id="1574623"/>
    <lineage>
        <taxon>Bacteria</taxon>
        <taxon>Bacillati</taxon>
        <taxon>Cyanobacteriota</taxon>
        <taxon>Cyanophyceae</taxon>
        <taxon>Oscillatoriophycideae</taxon>
        <taxon>Oscillatoriales</taxon>
        <taxon>Microcoleaceae</taxon>
        <taxon>Lyngbya</taxon>
    </lineage>
</organism>
<comment type="caution">
    <text evidence="2">The sequence shown here is derived from an EMBL/GenBank/DDBJ whole genome shotgun (WGS) entry which is preliminary data.</text>
</comment>
<feature type="transmembrane region" description="Helical" evidence="1">
    <location>
        <begin position="12"/>
        <end position="39"/>
    </location>
</feature>
<dbReference type="InterPro" id="IPR045584">
    <property type="entry name" value="Pilin-like"/>
</dbReference>